<dbReference type="CDD" id="cd08071">
    <property type="entry name" value="MPN_DUF2466"/>
    <property type="match status" value="1"/>
</dbReference>
<dbReference type="GO" id="GO:0006508">
    <property type="term" value="P:proteolysis"/>
    <property type="evidence" value="ECO:0007669"/>
    <property type="project" value="UniProtKB-KW"/>
</dbReference>
<keyword evidence="6" id="KW-0482">Metalloprotease</keyword>
<dbReference type="EMBL" id="FPBN01000001">
    <property type="protein sequence ID" value="SFU39129.1"/>
    <property type="molecule type" value="Genomic_DNA"/>
</dbReference>
<accession>A0A1I7FSC7</accession>
<dbReference type="Pfam" id="PF20582">
    <property type="entry name" value="UPF0758_N"/>
    <property type="match status" value="1"/>
</dbReference>
<dbReference type="PROSITE" id="PS01302">
    <property type="entry name" value="UPF0758"/>
    <property type="match status" value="1"/>
</dbReference>
<evidence type="ECO:0000313" key="9">
    <source>
        <dbReference type="EMBL" id="SFU39129.1"/>
    </source>
</evidence>
<sequence>MYAIEMKADAMLPRERLRDLGAEHLSNQELLSILLRTGTKTTPVLEVANQILKNLDSLADFQHLSLQELQQINGIGYVKSIEIKAMIELAKRISKAEYVQKERIMSSERLARKMMLELSDQKQEHLVAIYLDTQNRIIEQRTIFIGSVRRSIAEPREILYYACKNMATSVIIVHNHPSGSPEPSENDLQFTQKMKRACEDIGIICLDHIVIGKYQYYSFREETDVL</sequence>
<dbReference type="RefSeq" id="WP_012961923.1">
    <property type="nucleotide sequence ID" value="NZ_CP191581.1"/>
</dbReference>
<evidence type="ECO:0000256" key="6">
    <source>
        <dbReference type="ARBA" id="ARBA00023049"/>
    </source>
</evidence>
<dbReference type="InterPro" id="IPR046778">
    <property type="entry name" value="UPF0758_N"/>
</dbReference>
<keyword evidence="2" id="KW-0645">Protease</keyword>
<dbReference type="EMBL" id="LS483409">
    <property type="protein sequence ID" value="SQG79345.1"/>
    <property type="molecule type" value="Genomic_DNA"/>
</dbReference>
<dbReference type="PROSITE" id="PS50249">
    <property type="entry name" value="MPN"/>
    <property type="match status" value="1"/>
</dbReference>
<dbReference type="NCBIfam" id="NF000642">
    <property type="entry name" value="PRK00024.1"/>
    <property type="match status" value="1"/>
</dbReference>
<dbReference type="InterPro" id="IPR025657">
    <property type="entry name" value="RadC_JAB"/>
</dbReference>
<dbReference type="InterPro" id="IPR001405">
    <property type="entry name" value="UPF0758"/>
</dbReference>
<dbReference type="InterPro" id="IPR020891">
    <property type="entry name" value="UPF0758_CS"/>
</dbReference>
<dbReference type="InterPro" id="IPR010994">
    <property type="entry name" value="RuvA_2-like"/>
</dbReference>
<reference evidence="9" key="1">
    <citation type="submission" date="2016-10" db="EMBL/GenBank/DDBJ databases">
        <authorList>
            <person name="de Groot N.N."/>
        </authorList>
    </citation>
    <scope>NUCLEOTIDE SEQUENCE [LARGE SCALE GENOMIC DNA]</scope>
    <source>
        <strain evidence="9">LMG 15572</strain>
    </source>
</reference>
<dbReference type="SUPFAM" id="SSF47781">
    <property type="entry name" value="RuvA domain 2-like"/>
    <property type="match status" value="1"/>
</dbReference>
<evidence type="ECO:0000259" key="8">
    <source>
        <dbReference type="PROSITE" id="PS50249"/>
    </source>
</evidence>
<evidence type="ECO:0000256" key="2">
    <source>
        <dbReference type="ARBA" id="ARBA00022670"/>
    </source>
</evidence>
<keyword evidence="11" id="KW-1185">Reference proteome</keyword>
<protein>
    <submittedName>
        <fullName evidence="9 10">DNA repair protein</fullName>
    </submittedName>
</protein>
<evidence type="ECO:0000256" key="4">
    <source>
        <dbReference type="ARBA" id="ARBA00022801"/>
    </source>
</evidence>
<comment type="similarity">
    <text evidence="1 7">Belongs to the UPF0758 family.</text>
</comment>
<keyword evidence="4" id="KW-0378">Hydrolase</keyword>
<evidence type="ECO:0000256" key="7">
    <source>
        <dbReference type="RuleBase" id="RU003797"/>
    </source>
</evidence>
<dbReference type="InterPro" id="IPR037518">
    <property type="entry name" value="MPN"/>
</dbReference>
<dbReference type="GO" id="GO:0008237">
    <property type="term" value="F:metallopeptidase activity"/>
    <property type="evidence" value="ECO:0007669"/>
    <property type="project" value="UniProtKB-KW"/>
</dbReference>
<dbReference type="PANTHER" id="PTHR30471:SF3">
    <property type="entry name" value="UPF0758 PROTEIN YEES-RELATED"/>
    <property type="match status" value="1"/>
</dbReference>
<keyword evidence="5" id="KW-0862">Zinc</keyword>
<dbReference type="AlphaFoldDB" id="A0A1I7FSC7"/>
<dbReference type="GO" id="GO:0046872">
    <property type="term" value="F:metal ion binding"/>
    <property type="evidence" value="ECO:0007669"/>
    <property type="project" value="UniProtKB-KW"/>
</dbReference>
<reference evidence="11" key="2">
    <citation type="submission" date="2016-10" db="EMBL/GenBank/DDBJ databases">
        <authorList>
            <person name="Varghese N."/>
            <person name="Submissions S."/>
        </authorList>
    </citation>
    <scope>NUCLEOTIDE SEQUENCE [LARGE SCALE GENOMIC DNA]</scope>
    <source>
        <strain evidence="11">LMG 15572</strain>
    </source>
</reference>
<organism evidence="9 11">
    <name type="scientific">Streptococcus gallolyticus</name>
    <dbReference type="NCBI Taxonomy" id="315405"/>
    <lineage>
        <taxon>Bacteria</taxon>
        <taxon>Bacillati</taxon>
        <taxon>Bacillota</taxon>
        <taxon>Bacilli</taxon>
        <taxon>Lactobacillales</taxon>
        <taxon>Streptococcaceae</taxon>
        <taxon>Streptococcus</taxon>
    </lineage>
</organism>
<dbReference type="PANTHER" id="PTHR30471">
    <property type="entry name" value="DNA REPAIR PROTEIN RADC"/>
    <property type="match status" value="1"/>
</dbReference>
<dbReference type="Pfam" id="PF04002">
    <property type="entry name" value="RadC"/>
    <property type="match status" value="1"/>
</dbReference>
<proteinExistence type="inferred from homology"/>
<evidence type="ECO:0000256" key="3">
    <source>
        <dbReference type="ARBA" id="ARBA00022723"/>
    </source>
</evidence>
<evidence type="ECO:0000313" key="11">
    <source>
        <dbReference type="Proteomes" id="UP000183629"/>
    </source>
</evidence>
<keyword evidence="3" id="KW-0479">Metal-binding</keyword>
<dbReference type="SUPFAM" id="SSF102712">
    <property type="entry name" value="JAB1/MPN domain"/>
    <property type="match status" value="1"/>
</dbReference>
<dbReference type="Proteomes" id="UP000183629">
    <property type="component" value="Unassembled WGS sequence"/>
</dbReference>
<evidence type="ECO:0000256" key="5">
    <source>
        <dbReference type="ARBA" id="ARBA00022833"/>
    </source>
</evidence>
<dbReference type="Proteomes" id="UP000249013">
    <property type="component" value="Chromosome 1"/>
</dbReference>
<dbReference type="Gene3D" id="3.40.140.10">
    <property type="entry name" value="Cytidine Deaminase, domain 2"/>
    <property type="match status" value="1"/>
</dbReference>
<feature type="domain" description="MPN" evidence="8">
    <location>
        <begin position="103"/>
        <end position="225"/>
    </location>
</feature>
<dbReference type="NCBIfam" id="TIGR00608">
    <property type="entry name" value="radc"/>
    <property type="match status" value="1"/>
</dbReference>
<gene>
    <name evidence="10" type="primary">radC</name>
    <name evidence="10" type="ORF">NCTC13773_01153</name>
    <name evidence="9" type="ORF">SAMN05660328_101569</name>
</gene>
<evidence type="ECO:0000256" key="1">
    <source>
        <dbReference type="ARBA" id="ARBA00010243"/>
    </source>
</evidence>
<reference evidence="10 12" key="3">
    <citation type="submission" date="2018-06" db="EMBL/GenBank/DDBJ databases">
        <authorList>
            <consortium name="Pathogen Informatics"/>
            <person name="Doyle S."/>
        </authorList>
    </citation>
    <scope>NUCLEOTIDE SEQUENCE [LARGE SCALE GENOMIC DNA]</scope>
    <source>
        <strain evidence="10 12">NCTC13773</strain>
    </source>
</reference>
<name>A0A1I7FSC7_9STRE</name>
<evidence type="ECO:0000313" key="10">
    <source>
        <dbReference type="EMBL" id="SQG79345.1"/>
    </source>
</evidence>
<evidence type="ECO:0000313" key="12">
    <source>
        <dbReference type="Proteomes" id="UP000249013"/>
    </source>
</evidence>